<organism evidence="1 2">
    <name type="scientific">Alligator mississippiensis</name>
    <name type="common">American alligator</name>
    <dbReference type="NCBI Taxonomy" id="8496"/>
    <lineage>
        <taxon>Eukaryota</taxon>
        <taxon>Metazoa</taxon>
        <taxon>Chordata</taxon>
        <taxon>Craniata</taxon>
        <taxon>Vertebrata</taxon>
        <taxon>Euteleostomi</taxon>
        <taxon>Archelosauria</taxon>
        <taxon>Archosauria</taxon>
        <taxon>Crocodylia</taxon>
        <taxon>Alligatoridae</taxon>
        <taxon>Alligatorinae</taxon>
        <taxon>Alligator</taxon>
    </lineage>
</organism>
<dbReference type="AlphaFoldDB" id="A0A151MC70"/>
<proteinExistence type="predicted"/>
<comment type="caution">
    <text evidence="1">The sequence shown here is derived from an EMBL/GenBank/DDBJ whole genome shotgun (WGS) entry which is preliminary data.</text>
</comment>
<gene>
    <name evidence="1" type="ORF">Y1Q_0000711</name>
</gene>
<dbReference type="Proteomes" id="UP000050525">
    <property type="component" value="Unassembled WGS sequence"/>
</dbReference>
<sequence length="127" mass="14811">MREAMREGKTWIGAWYRGQSRKKIFLAQAPWVEDGEEWSAYFRKIKETKKEAMTSPVDGAEVEHQSIEGILEMVVAFYQKLYAAQPGDPRAMQDCLQRLTQVLREDEGQKLVEEWMLEEVSTMLCSF</sequence>
<accession>A0A151MC70</accession>
<dbReference type="EMBL" id="AKHW03006283">
    <property type="protein sequence ID" value="KYO22104.1"/>
    <property type="molecule type" value="Genomic_DNA"/>
</dbReference>
<evidence type="ECO:0000313" key="2">
    <source>
        <dbReference type="Proteomes" id="UP000050525"/>
    </source>
</evidence>
<name>A0A151MC70_ALLMI</name>
<evidence type="ECO:0000313" key="1">
    <source>
        <dbReference type="EMBL" id="KYO22104.1"/>
    </source>
</evidence>
<reference evidence="1 2" key="1">
    <citation type="journal article" date="2012" name="Genome Biol.">
        <title>Sequencing three crocodilian genomes to illuminate the evolution of archosaurs and amniotes.</title>
        <authorList>
            <person name="St John J.A."/>
            <person name="Braun E.L."/>
            <person name="Isberg S.R."/>
            <person name="Miles L.G."/>
            <person name="Chong A.Y."/>
            <person name="Gongora J."/>
            <person name="Dalzell P."/>
            <person name="Moran C."/>
            <person name="Bed'hom B."/>
            <person name="Abzhanov A."/>
            <person name="Burgess S.C."/>
            <person name="Cooksey A.M."/>
            <person name="Castoe T.A."/>
            <person name="Crawford N.G."/>
            <person name="Densmore L.D."/>
            <person name="Drew J.C."/>
            <person name="Edwards S.V."/>
            <person name="Faircloth B.C."/>
            <person name="Fujita M.K."/>
            <person name="Greenwold M.J."/>
            <person name="Hoffmann F.G."/>
            <person name="Howard J.M."/>
            <person name="Iguchi T."/>
            <person name="Janes D.E."/>
            <person name="Khan S.Y."/>
            <person name="Kohno S."/>
            <person name="de Koning A.J."/>
            <person name="Lance S.L."/>
            <person name="McCarthy F.M."/>
            <person name="McCormack J.E."/>
            <person name="Merchant M.E."/>
            <person name="Peterson D.G."/>
            <person name="Pollock D.D."/>
            <person name="Pourmand N."/>
            <person name="Raney B.J."/>
            <person name="Roessler K.A."/>
            <person name="Sanford J.R."/>
            <person name="Sawyer R.H."/>
            <person name="Schmidt C.J."/>
            <person name="Triplett E.W."/>
            <person name="Tuberville T.D."/>
            <person name="Venegas-Anaya M."/>
            <person name="Howard J.T."/>
            <person name="Jarvis E.D."/>
            <person name="Guillette L.J.Jr."/>
            <person name="Glenn T.C."/>
            <person name="Green R.E."/>
            <person name="Ray D.A."/>
        </authorList>
    </citation>
    <scope>NUCLEOTIDE SEQUENCE [LARGE SCALE GENOMIC DNA]</scope>
    <source>
        <strain evidence="1">KSC_2009_1</strain>
    </source>
</reference>
<protein>
    <submittedName>
        <fullName evidence="1">Uncharacterized protein</fullName>
    </submittedName>
</protein>
<keyword evidence="2" id="KW-1185">Reference proteome</keyword>